<dbReference type="EMBL" id="CP124685">
    <property type="protein sequence ID" value="WGX77100.1"/>
    <property type="molecule type" value="Genomic_DNA"/>
</dbReference>
<evidence type="ECO:0000313" key="2">
    <source>
        <dbReference type="EMBL" id="WGX77100.1"/>
    </source>
</evidence>
<keyword evidence="1" id="KW-0812">Transmembrane</keyword>
<name>A0ABY8R6N0_PARBF</name>
<protein>
    <recommendedName>
        <fullName evidence="4">EamA domain-containing protein</fullName>
    </recommendedName>
</protein>
<evidence type="ECO:0000313" key="3">
    <source>
        <dbReference type="Proteomes" id="UP001239169"/>
    </source>
</evidence>
<accession>A0ABY8R6N0</accession>
<evidence type="ECO:0000256" key="1">
    <source>
        <dbReference type="SAM" id="Phobius"/>
    </source>
</evidence>
<evidence type="ECO:0008006" key="4">
    <source>
        <dbReference type="Google" id="ProtNLM"/>
    </source>
</evidence>
<feature type="transmembrane region" description="Helical" evidence="1">
    <location>
        <begin position="78"/>
        <end position="95"/>
    </location>
</feature>
<sequence>MWGPFIVVYATNNIKDKTSFRATLCGLWATLNGIMLCMDIYTKELNIGIISISFVTMIFVIFAIITSNIIHKKINSESFSKFVYMALIISGILMAR</sequence>
<reference evidence="2 3" key="1">
    <citation type="submission" date="2023-04" db="EMBL/GenBank/DDBJ databases">
        <title>Bacteria Genome Submission.</title>
        <authorList>
            <person name="Isaac P."/>
        </authorList>
    </citation>
    <scope>NUCLEOTIDE SEQUENCE [LARGE SCALE GENOMIC DNA]</scope>
    <source>
        <strain evidence="2 3">SampleS7P1</strain>
    </source>
</reference>
<organism evidence="2 3">
    <name type="scientific">Paraclostridium bifermentans</name>
    <name type="common">Clostridium bifermentans</name>
    <dbReference type="NCBI Taxonomy" id="1490"/>
    <lineage>
        <taxon>Bacteria</taxon>
        <taxon>Bacillati</taxon>
        <taxon>Bacillota</taxon>
        <taxon>Clostridia</taxon>
        <taxon>Peptostreptococcales</taxon>
        <taxon>Peptostreptococcaceae</taxon>
        <taxon>Paraclostridium</taxon>
    </lineage>
</organism>
<feature type="transmembrane region" description="Helical" evidence="1">
    <location>
        <begin position="20"/>
        <end position="41"/>
    </location>
</feature>
<gene>
    <name evidence="2" type="ORF">QJS64_09060</name>
</gene>
<keyword evidence="1" id="KW-0472">Membrane</keyword>
<proteinExistence type="predicted"/>
<keyword evidence="3" id="KW-1185">Reference proteome</keyword>
<feature type="transmembrane region" description="Helical" evidence="1">
    <location>
        <begin position="47"/>
        <end position="66"/>
    </location>
</feature>
<dbReference type="Proteomes" id="UP001239169">
    <property type="component" value="Chromosome"/>
</dbReference>
<keyword evidence="1" id="KW-1133">Transmembrane helix</keyword>